<evidence type="ECO:0000256" key="1">
    <source>
        <dbReference type="ARBA" id="ARBA00006249"/>
    </source>
</evidence>
<keyword evidence="10" id="KW-1185">Reference proteome</keyword>
<evidence type="ECO:0000256" key="5">
    <source>
        <dbReference type="ARBA" id="ARBA00022801"/>
    </source>
</evidence>
<dbReference type="Pfam" id="PF07519">
    <property type="entry name" value="Tannase"/>
    <property type="match status" value="2"/>
</dbReference>
<sequence>MSVPSLQQLAAKCTSQAIKYSSTPDLQVMSLDANVARNFSKSILEPNYWGHGSMNISNVNFCNITITHTHLGLDDKLRTYIWLPLENWNNRLQAQGGGGWLAGMYPLADDSSMIGSVADGYAAVSTDGGHMSLQLADWVLKNPGELDLIAFQNFAFVSLNDTATIAKEVIKSFYGKLPRFSYWNGCSNGGRQGYELAQRYPGAFDALWPLVILDEQGQYPHSCELNSLTAVAIQECDLADGVQDGIISNPDACKFDPDLHNGTIASCVDDGCKISQTAVRAAKAAWTGPLDVNELPLWYGLGFGATITKIVQTNCSSSICIGNPNPLSTEWLRLVVQKDPSFSVKGLSRTQIIELFQKSIQDDAAMFSAANTDLSSFRQRGGKLLTFHGLSDEIVPYKGTRHYHDSVKANDTFVNDYYRVFESPSFGHCRGWNGHPTNAFNALVDWVEYGRAPDTLYVKVQENGRKSSRILCPYPQRAIYHGTGNITSIQDFKCGTLGLNLESQKSKQWDKEL</sequence>
<keyword evidence="3" id="KW-0479">Metal-binding</keyword>
<dbReference type="EMBL" id="MU007073">
    <property type="protein sequence ID" value="KAF2424820.1"/>
    <property type="molecule type" value="Genomic_DNA"/>
</dbReference>
<keyword evidence="7" id="KW-1015">Disulfide bond</keyword>
<evidence type="ECO:0000256" key="2">
    <source>
        <dbReference type="ARBA" id="ARBA00022487"/>
    </source>
</evidence>
<keyword evidence="5 8" id="KW-0378">Hydrolase</keyword>
<dbReference type="AlphaFoldDB" id="A0A9P4TVP0"/>
<evidence type="ECO:0000313" key="9">
    <source>
        <dbReference type="EMBL" id="KAF2424820.1"/>
    </source>
</evidence>
<gene>
    <name evidence="9" type="ORF">EJ08DRAFT_700604</name>
</gene>
<dbReference type="InterPro" id="IPR011118">
    <property type="entry name" value="Tannase/feruloyl_esterase"/>
</dbReference>
<keyword evidence="6" id="KW-0106">Calcium</keyword>
<organism evidence="9 10">
    <name type="scientific">Tothia fuscella</name>
    <dbReference type="NCBI Taxonomy" id="1048955"/>
    <lineage>
        <taxon>Eukaryota</taxon>
        <taxon>Fungi</taxon>
        <taxon>Dikarya</taxon>
        <taxon>Ascomycota</taxon>
        <taxon>Pezizomycotina</taxon>
        <taxon>Dothideomycetes</taxon>
        <taxon>Pleosporomycetidae</taxon>
        <taxon>Venturiales</taxon>
        <taxon>Cylindrosympodiaceae</taxon>
        <taxon>Tothia</taxon>
    </lineage>
</organism>
<dbReference type="GO" id="GO:0046872">
    <property type="term" value="F:metal ion binding"/>
    <property type="evidence" value="ECO:0007669"/>
    <property type="project" value="UniProtKB-KW"/>
</dbReference>
<dbReference type="GO" id="GO:0030600">
    <property type="term" value="F:feruloyl esterase activity"/>
    <property type="evidence" value="ECO:0007669"/>
    <property type="project" value="UniProtKB-ARBA"/>
</dbReference>
<evidence type="ECO:0000256" key="7">
    <source>
        <dbReference type="ARBA" id="ARBA00023157"/>
    </source>
</evidence>
<dbReference type="Gene3D" id="3.40.50.1820">
    <property type="entry name" value="alpha/beta hydrolase"/>
    <property type="match status" value="1"/>
</dbReference>
<dbReference type="PANTHER" id="PTHR33938:SF8">
    <property type="entry name" value="CARBOXYLIC ESTER HYDROLASE"/>
    <property type="match status" value="1"/>
</dbReference>
<keyword evidence="4" id="KW-0732">Signal</keyword>
<comment type="similarity">
    <text evidence="1 8">Belongs to the tannase family.</text>
</comment>
<protein>
    <recommendedName>
        <fullName evidence="8">Carboxylic ester hydrolase</fullName>
        <ecNumber evidence="8">3.1.1.-</ecNumber>
    </recommendedName>
</protein>
<keyword evidence="2" id="KW-0719">Serine esterase</keyword>
<evidence type="ECO:0000256" key="6">
    <source>
        <dbReference type="ARBA" id="ARBA00022837"/>
    </source>
</evidence>
<dbReference type="SUPFAM" id="SSF53474">
    <property type="entry name" value="alpha/beta-Hydrolases"/>
    <property type="match status" value="1"/>
</dbReference>
<evidence type="ECO:0000256" key="4">
    <source>
        <dbReference type="ARBA" id="ARBA00022729"/>
    </source>
</evidence>
<dbReference type="PANTHER" id="PTHR33938">
    <property type="entry name" value="FERULOYL ESTERASE B-RELATED"/>
    <property type="match status" value="1"/>
</dbReference>
<dbReference type="Proteomes" id="UP000800235">
    <property type="component" value="Unassembled WGS sequence"/>
</dbReference>
<proteinExistence type="inferred from homology"/>
<evidence type="ECO:0000256" key="3">
    <source>
        <dbReference type="ARBA" id="ARBA00022723"/>
    </source>
</evidence>
<evidence type="ECO:0000313" key="10">
    <source>
        <dbReference type="Proteomes" id="UP000800235"/>
    </source>
</evidence>
<reference evidence="9" key="1">
    <citation type="journal article" date="2020" name="Stud. Mycol.">
        <title>101 Dothideomycetes genomes: a test case for predicting lifestyles and emergence of pathogens.</title>
        <authorList>
            <person name="Haridas S."/>
            <person name="Albert R."/>
            <person name="Binder M."/>
            <person name="Bloem J."/>
            <person name="Labutti K."/>
            <person name="Salamov A."/>
            <person name="Andreopoulos B."/>
            <person name="Baker S."/>
            <person name="Barry K."/>
            <person name="Bills G."/>
            <person name="Bluhm B."/>
            <person name="Cannon C."/>
            <person name="Castanera R."/>
            <person name="Culley D."/>
            <person name="Daum C."/>
            <person name="Ezra D."/>
            <person name="Gonzalez J."/>
            <person name="Henrissat B."/>
            <person name="Kuo A."/>
            <person name="Liang C."/>
            <person name="Lipzen A."/>
            <person name="Lutzoni F."/>
            <person name="Magnuson J."/>
            <person name="Mondo S."/>
            <person name="Nolan M."/>
            <person name="Ohm R."/>
            <person name="Pangilinan J."/>
            <person name="Park H.-J."/>
            <person name="Ramirez L."/>
            <person name="Alfaro M."/>
            <person name="Sun H."/>
            <person name="Tritt A."/>
            <person name="Yoshinaga Y."/>
            <person name="Zwiers L.-H."/>
            <person name="Turgeon B."/>
            <person name="Goodwin S."/>
            <person name="Spatafora J."/>
            <person name="Crous P."/>
            <person name="Grigoriev I."/>
        </authorList>
    </citation>
    <scope>NUCLEOTIDE SEQUENCE</scope>
    <source>
        <strain evidence="9">CBS 130266</strain>
    </source>
</reference>
<dbReference type="InterPro" id="IPR029058">
    <property type="entry name" value="AB_hydrolase_fold"/>
</dbReference>
<dbReference type="OrthoDB" id="3039123at2759"/>
<dbReference type="EC" id="3.1.1.-" evidence="8"/>
<name>A0A9P4TVP0_9PEZI</name>
<accession>A0A9P4TVP0</accession>
<comment type="caution">
    <text evidence="9">The sequence shown here is derived from an EMBL/GenBank/DDBJ whole genome shotgun (WGS) entry which is preliminary data.</text>
</comment>
<evidence type="ECO:0000256" key="8">
    <source>
        <dbReference type="RuleBase" id="RU361238"/>
    </source>
</evidence>